<organism evidence="15 16">
    <name type="scientific">Mesosutterella porci</name>
    <dbReference type="NCBI Taxonomy" id="2915351"/>
    <lineage>
        <taxon>Bacteria</taxon>
        <taxon>Pseudomonadati</taxon>
        <taxon>Pseudomonadota</taxon>
        <taxon>Betaproteobacteria</taxon>
        <taxon>Burkholderiales</taxon>
        <taxon>Sutterellaceae</taxon>
        <taxon>Mesosutterella</taxon>
    </lineage>
</organism>
<dbReference type="EMBL" id="JAKNCT010000010">
    <property type="protein sequence ID" value="MCG5031561.1"/>
    <property type="molecule type" value="Genomic_DNA"/>
</dbReference>
<evidence type="ECO:0000313" key="15">
    <source>
        <dbReference type="EMBL" id="MCG5031561.1"/>
    </source>
</evidence>
<evidence type="ECO:0000256" key="10">
    <source>
        <dbReference type="ARBA" id="ARBA00023237"/>
    </source>
</evidence>
<sequence length="726" mass="72837">MSPVWAADTSAGSGSGVAIGTGSSAPKAENVAIGKGAGISYSNGASNATGDIVVGAGANINNYASQGGSIAIGKNSKVENMAGGAEASFAFGQTKFSGSIFSSVRIPEDPTRVVGSVAIGDNTFARTGSTMIGSHNYTGALGDTTVDTASTRTYALNVYETTLGANSFSNGAFATSTGAFNIISSNYNGGRLSNAVRNFGATVTGSLNSIESMSGSYYSGIANSIVGVANRAANSNGSLIFGAGNEITNSVALIGDPSSGGDSAKELADTLRSVIRSSEGGGSTLAIGGGNIADYTQTSQLIGVNNTLKGSSGSESKYNLLDGYKNTAENVQHVTVLGSENTVKDTSGAVVMGDRRSLTGANHSVVIGSSDTTLATDKENVVSVGYKANATAKGGVALGSESVASTEAGKAGYDPGTKAASTSTDSAWVSTRGAVSIGDASQGITRQITGLAAGSLDTDAVNVAQLKAVKADASEAVAEAKKHNTVAAGKNILVTSQANAQGGTEYTVATAEDVAFSSVTVGGVSISPSGIQAGGQKITNVGAGEVSASSTDAVNGSQLYQVQQGINRNAAGIGDLTHRVNDLDGQIDKVGAASAALAALHPVDFDPSHRFQMSVGLGHYKSREGVAVGAFWYPTDTGNLLMSVGYASSASDNHMVNAGLTYRFGGDGQASGSRQGMVEKMSALTAENRDLSARLASSSTKLEAAAARIDSLTEEIRAIKAKLNMR</sequence>
<evidence type="ECO:0000256" key="12">
    <source>
        <dbReference type="SAM" id="MobiDB-lite"/>
    </source>
</evidence>
<evidence type="ECO:0000259" key="13">
    <source>
        <dbReference type="Pfam" id="PF03895"/>
    </source>
</evidence>
<dbReference type="InterPro" id="IPR005594">
    <property type="entry name" value="YadA_C"/>
</dbReference>
<dbReference type="Gene3D" id="3.30.1300.30">
    <property type="entry name" value="GSPII I/J protein-like"/>
    <property type="match status" value="1"/>
</dbReference>
<accession>A0ABS9MSG0</accession>
<keyword evidence="11" id="KW-0175">Coiled coil</keyword>
<feature type="coiled-coil region" evidence="11">
    <location>
        <begin position="695"/>
        <end position="722"/>
    </location>
</feature>
<gene>
    <name evidence="15" type="ORF">MAF45_08920</name>
</gene>
<feature type="domain" description="Trimeric autotransporter adhesin YadA-like stalk" evidence="14">
    <location>
        <begin position="447"/>
        <end position="478"/>
    </location>
</feature>
<feature type="region of interest" description="Disordered" evidence="12">
    <location>
        <begin position="1"/>
        <end position="24"/>
    </location>
</feature>
<keyword evidence="7" id="KW-0732">Signal</keyword>
<dbReference type="Pfam" id="PF03895">
    <property type="entry name" value="YadA_anchor"/>
    <property type="match status" value="1"/>
</dbReference>
<dbReference type="Gene3D" id="6.10.250.2120">
    <property type="match status" value="1"/>
</dbReference>
<feature type="domain" description="Trimeric autotransporter adhesin YadA-like C-terminal membrane anchor" evidence="13">
    <location>
        <begin position="606"/>
        <end position="664"/>
    </location>
</feature>
<comment type="similarity">
    <text evidence="3">Belongs to the autotransporter-2 (AT-2) (TC 1.B.40) family.</text>
</comment>
<evidence type="ECO:0000259" key="14">
    <source>
        <dbReference type="Pfam" id="PF05662"/>
    </source>
</evidence>
<evidence type="ECO:0000256" key="4">
    <source>
        <dbReference type="ARBA" id="ARBA00022448"/>
    </source>
</evidence>
<comment type="caution">
    <text evidence="15">The sequence shown here is derived from an EMBL/GenBank/DDBJ whole genome shotgun (WGS) entry which is preliminary data.</text>
</comment>
<dbReference type="Pfam" id="PF05662">
    <property type="entry name" value="YadA_stalk"/>
    <property type="match status" value="2"/>
</dbReference>
<evidence type="ECO:0000256" key="7">
    <source>
        <dbReference type="ARBA" id="ARBA00022729"/>
    </source>
</evidence>
<evidence type="ECO:0000256" key="5">
    <source>
        <dbReference type="ARBA" id="ARBA00022452"/>
    </source>
</evidence>
<dbReference type="SUPFAM" id="SSF101967">
    <property type="entry name" value="Adhesin YadA, collagen-binding domain"/>
    <property type="match status" value="1"/>
</dbReference>
<keyword evidence="10" id="KW-0998">Cell outer membrane</keyword>
<evidence type="ECO:0000256" key="9">
    <source>
        <dbReference type="ARBA" id="ARBA00023136"/>
    </source>
</evidence>
<dbReference type="RefSeq" id="WP_237979434.1">
    <property type="nucleotide sequence ID" value="NZ_JAKNCT010000010.1"/>
</dbReference>
<feature type="domain" description="Trimeric autotransporter adhesin YadA-like stalk" evidence="14">
    <location>
        <begin position="537"/>
        <end position="579"/>
    </location>
</feature>
<keyword evidence="4" id="KW-0813">Transport</keyword>
<keyword evidence="8" id="KW-0653">Protein transport</keyword>
<protein>
    <submittedName>
        <fullName evidence="15">YadA-like family protein</fullName>
    </submittedName>
</protein>
<proteinExistence type="inferred from homology"/>
<dbReference type="Proteomes" id="UP001297600">
    <property type="component" value="Unassembled WGS sequence"/>
</dbReference>
<dbReference type="SUPFAM" id="SSF54523">
    <property type="entry name" value="Pili subunits"/>
    <property type="match status" value="1"/>
</dbReference>
<keyword evidence="6" id="KW-0812">Transmembrane</keyword>
<evidence type="ECO:0000256" key="6">
    <source>
        <dbReference type="ARBA" id="ARBA00022692"/>
    </source>
</evidence>
<evidence type="ECO:0000256" key="1">
    <source>
        <dbReference type="ARBA" id="ARBA00004241"/>
    </source>
</evidence>
<dbReference type="Gene3D" id="2.150.10.10">
    <property type="entry name" value="Serralysin-like metalloprotease, C-terminal"/>
    <property type="match status" value="2"/>
</dbReference>
<dbReference type="InterPro" id="IPR008635">
    <property type="entry name" value="Coiled_stalk_dom"/>
</dbReference>
<evidence type="ECO:0000313" key="16">
    <source>
        <dbReference type="Proteomes" id="UP001297600"/>
    </source>
</evidence>
<evidence type="ECO:0000256" key="8">
    <source>
        <dbReference type="ARBA" id="ARBA00022927"/>
    </source>
</evidence>
<evidence type="ECO:0000256" key="11">
    <source>
        <dbReference type="SAM" id="Coils"/>
    </source>
</evidence>
<reference evidence="15 16" key="1">
    <citation type="submission" date="2022-02" db="EMBL/GenBank/DDBJ databases">
        <title>Mesosutterella porci, a novel member of the family Sutterellaceae from pig feces.</title>
        <authorList>
            <person name="Wylensek D."/>
            <person name="Clavel T."/>
        </authorList>
    </citation>
    <scope>NUCLEOTIDE SEQUENCE [LARGE SCALE GENOMIC DNA]</scope>
    <source>
        <strain evidence="16">oilRF-744-wt-GAM-9</strain>
    </source>
</reference>
<dbReference type="InterPro" id="IPR045584">
    <property type="entry name" value="Pilin-like"/>
</dbReference>
<name>A0ABS9MSG0_9BURK</name>
<keyword evidence="5" id="KW-1134">Transmembrane beta strand</keyword>
<evidence type="ECO:0000256" key="2">
    <source>
        <dbReference type="ARBA" id="ARBA00004442"/>
    </source>
</evidence>
<comment type="subcellular location">
    <subcellularLocation>
        <location evidence="2">Cell outer membrane</location>
    </subcellularLocation>
    <subcellularLocation>
        <location evidence="1">Cell surface</location>
    </subcellularLocation>
</comment>
<keyword evidence="9" id="KW-0472">Membrane</keyword>
<evidence type="ECO:0000256" key="3">
    <source>
        <dbReference type="ARBA" id="ARBA00005848"/>
    </source>
</evidence>
<dbReference type="InterPro" id="IPR011049">
    <property type="entry name" value="Serralysin-like_metalloprot_C"/>
</dbReference>
<keyword evidence="16" id="KW-1185">Reference proteome</keyword>